<keyword evidence="1" id="KW-0413">Isomerase</keyword>
<evidence type="ECO:0000313" key="1">
    <source>
        <dbReference type="EMBL" id="BAA81536.2"/>
    </source>
</evidence>
<dbReference type="Gene3D" id="3.40.50.12500">
    <property type="match status" value="1"/>
</dbReference>
<dbReference type="KEGG" id="ape:APE_2520.1"/>
<dbReference type="PIRSF" id="PIRSF015736">
    <property type="entry name" value="MI"/>
    <property type="match status" value="1"/>
</dbReference>
<dbReference type="GeneID" id="1445472"/>
<name>Q9Y8W4_AERPE</name>
<dbReference type="PANTHER" id="PTHR40267:SF1">
    <property type="entry name" value="BLR3294 PROTEIN"/>
    <property type="match status" value="1"/>
</dbReference>
<reference evidence="1 2" key="1">
    <citation type="journal article" date="1999" name="DNA Res.">
        <title>Complete genome sequence of an aerobic hyper-thermophilic crenarchaeon, Aeropyrum pernix K1.</title>
        <authorList>
            <person name="Kawarabayasi Y."/>
            <person name="Hino Y."/>
            <person name="Horikawa H."/>
            <person name="Yamazaki S."/>
            <person name="Haikawa Y."/>
            <person name="Jin-no K."/>
            <person name="Takahashi M."/>
            <person name="Sekine M."/>
            <person name="Baba S."/>
            <person name="Ankai A."/>
            <person name="Kosugi H."/>
            <person name="Hosoyama A."/>
            <person name="Fukui S."/>
            <person name="Nagai Y."/>
            <person name="Nishijima K."/>
            <person name="Nakazawa H."/>
            <person name="Takamiya M."/>
            <person name="Masuda S."/>
            <person name="Funahashi T."/>
            <person name="Tanaka T."/>
            <person name="Kudoh Y."/>
            <person name="Yamazaki J."/>
            <person name="Kushida N."/>
            <person name="Oguchi A."/>
            <person name="Aoki K."/>
            <person name="Kubota K."/>
            <person name="Nakamura Y."/>
            <person name="Nomura N."/>
            <person name="Sako Y."/>
            <person name="Kikuchi H."/>
        </authorList>
    </citation>
    <scope>NUCLEOTIDE SEQUENCE [LARGE SCALE GENOMIC DNA]</scope>
    <source>
        <strain evidence="2">ATCC 700893 / DSM 11879 / JCM 9820 / NBRC 100138 / K1</strain>
    </source>
</reference>
<accession>Q9Y8W4</accession>
<dbReference type="InterPro" id="IPR053714">
    <property type="entry name" value="Iso_Racemase_Enz_sf"/>
</dbReference>
<dbReference type="PIR" id="H72484">
    <property type="entry name" value="H72484"/>
</dbReference>
<dbReference type="Proteomes" id="UP000002518">
    <property type="component" value="Chromosome"/>
</dbReference>
<dbReference type="AlphaFoldDB" id="Q9Y8W4"/>
<dbReference type="EMBL" id="BA000002">
    <property type="protein sequence ID" value="BAA81536.2"/>
    <property type="molecule type" value="Genomic_DNA"/>
</dbReference>
<dbReference type="GO" id="GO:0050076">
    <property type="term" value="F:maleate isomerase activity"/>
    <property type="evidence" value="ECO:0007669"/>
    <property type="project" value="UniProtKB-EC"/>
</dbReference>
<dbReference type="RefSeq" id="WP_010867060.1">
    <property type="nucleotide sequence ID" value="NC_000854.2"/>
</dbReference>
<dbReference type="eggNOG" id="arCOG02004">
    <property type="taxonomic scope" value="Archaea"/>
</dbReference>
<keyword evidence="2" id="KW-1185">Reference proteome</keyword>
<evidence type="ECO:0000313" key="2">
    <source>
        <dbReference type="Proteomes" id="UP000002518"/>
    </source>
</evidence>
<dbReference type="Pfam" id="PF17645">
    <property type="entry name" value="Amdase"/>
    <property type="match status" value="1"/>
</dbReference>
<sequence>MYGWRARIGLIVPSSNTTMEPEMWMMAPEGVSIHTGRVPLEKVSVEELLKMEEYSAIEAEKLATAGVDLIVYGCTTGSLIGGPGYDLKIADKLSSASGVQVVTTATAVVEALKALGASRIAVATPYIEEVNKREEEFLRHHGFDIVDFKSLGLLGNLDIGRVPPWRVYRLARSLSIEGADAIFISCTNLRTVEVIGLLERDTGLPVVSSNTASMWMALKTLGIREAGFKAGTIFSRL</sequence>
<dbReference type="EnsemblBacteria" id="BAA81536">
    <property type="protein sequence ID" value="BAA81536"/>
    <property type="gene ID" value="APE_2520.1"/>
</dbReference>
<gene>
    <name evidence="1" type="primary">maiA</name>
    <name evidence="1" type="ordered locus">APE_2520.1</name>
</gene>
<organism evidence="1 2">
    <name type="scientific">Aeropyrum pernix (strain ATCC 700893 / DSM 11879 / JCM 9820 / NBRC 100138 / K1)</name>
    <dbReference type="NCBI Taxonomy" id="272557"/>
    <lineage>
        <taxon>Archaea</taxon>
        <taxon>Thermoproteota</taxon>
        <taxon>Thermoprotei</taxon>
        <taxon>Desulfurococcales</taxon>
        <taxon>Desulfurococcaceae</taxon>
        <taxon>Aeropyrum</taxon>
    </lineage>
</organism>
<dbReference type="STRING" id="272557.APE_2520.1"/>
<dbReference type="EC" id="5.2.1.1" evidence="1"/>
<dbReference type="PATRIC" id="fig|272557.25.peg.1674"/>
<proteinExistence type="predicted"/>
<protein>
    <submittedName>
        <fullName evidence="1">Maleate cis-trans isomerase</fullName>
        <ecNumber evidence="1">5.2.1.1</ecNumber>
    </submittedName>
</protein>
<dbReference type="InterPro" id="IPR026286">
    <property type="entry name" value="MaiA/AMDase"/>
</dbReference>
<dbReference type="SUPFAM" id="SSF51395">
    <property type="entry name" value="FMN-linked oxidoreductases"/>
    <property type="match status" value="1"/>
</dbReference>
<dbReference type="PANTHER" id="PTHR40267">
    <property type="entry name" value="BLR3294 PROTEIN"/>
    <property type="match status" value="1"/>
</dbReference>